<dbReference type="EMBL" id="JPUO02000124">
    <property type="protein sequence ID" value="OQP80495.1"/>
    <property type="molecule type" value="Genomic_DNA"/>
</dbReference>
<keyword evidence="1" id="KW-1133">Transmembrane helix</keyword>
<feature type="transmembrane region" description="Helical" evidence="1">
    <location>
        <begin position="102"/>
        <end position="122"/>
    </location>
</feature>
<keyword evidence="1" id="KW-0812">Transmembrane</keyword>
<keyword evidence="1" id="KW-0472">Membrane</keyword>
<evidence type="ECO:0000313" key="3">
    <source>
        <dbReference type="Proteomes" id="UP000050343"/>
    </source>
</evidence>
<reference evidence="2 3" key="1">
    <citation type="journal article" date="2016" name="Plant Pathol.">
        <title>Genetic characterization of strains named as Xanthomonas axonopodis pv. dieffenbachiae leads to a taxonomic revision of the X. axonopodis species complex.</title>
        <authorList>
            <person name="Constantin E.C."/>
            <person name="Cleenwerck I."/>
            <person name="Maes M."/>
            <person name="Baeyen S."/>
            <person name="Van Malderghem C."/>
            <person name="De Vos P."/>
            <person name="Cottyn B."/>
        </authorList>
    </citation>
    <scope>NUCLEOTIDE SEQUENCE [LARGE SCALE GENOMIC DNA]</scope>
    <source>
        <strain evidence="3">LMG9055</strain>
    </source>
</reference>
<dbReference type="AlphaFoldDB" id="A0A1V9HC94"/>
<comment type="caution">
    <text evidence="2">The sequence shown here is derived from an EMBL/GenBank/DDBJ whole genome shotgun (WGS) entry which is preliminary data.</text>
</comment>
<accession>A0A1V9HC94</accession>
<gene>
    <name evidence="2" type="ORF">IA54_000110</name>
</gene>
<sequence>MTHAYAFRLSVNPLSHLSSFARLRSLARPAGQGLLLAALLLFLAGTAQAAGSSMPWEGPLQSILESIQGPVARIVAVIIIIATGLALAFGDTSGGFRKLIQIVFGLSIAFAASSFFLSFFSFSGGAVV</sequence>
<dbReference type="Proteomes" id="UP000050343">
    <property type="component" value="Unassembled WGS sequence"/>
</dbReference>
<evidence type="ECO:0000313" key="2">
    <source>
        <dbReference type="EMBL" id="OQP80495.1"/>
    </source>
</evidence>
<dbReference type="InterPro" id="IPR007039">
    <property type="entry name" value="TrbC/VirB2"/>
</dbReference>
<organism evidence="2 3">
    <name type="scientific">Xanthomonas phaseoli pv. syngonii LMG 9055</name>
    <dbReference type="NCBI Taxonomy" id="1437878"/>
    <lineage>
        <taxon>Bacteria</taxon>
        <taxon>Pseudomonadati</taxon>
        <taxon>Pseudomonadota</taxon>
        <taxon>Gammaproteobacteria</taxon>
        <taxon>Lysobacterales</taxon>
        <taxon>Lysobacteraceae</taxon>
        <taxon>Xanthomonas</taxon>
    </lineage>
</organism>
<evidence type="ECO:0000256" key="1">
    <source>
        <dbReference type="SAM" id="Phobius"/>
    </source>
</evidence>
<reference evidence="2 3" key="2">
    <citation type="journal article" date="2017" name="Plant Pathol.">
        <title>Pathogenicity and virulence gene content of Xanthomonas strains infecting Araceae, formerly known as Xanthomonas axonopodis pv. dieffenbachiae.</title>
        <authorList>
            <person name="Constantin E.C."/>
            <person name="Haegeman A."/>
            <person name="Van Vaerenbergh J."/>
            <person name="Baeyen S."/>
            <person name="Van Malderghem C."/>
            <person name="Maes M."/>
            <person name="Cottyn B."/>
        </authorList>
    </citation>
    <scope>NUCLEOTIDE SEQUENCE [LARGE SCALE GENOMIC DNA]</scope>
    <source>
        <strain evidence="3">LMG9055</strain>
    </source>
</reference>
<proteinExistence type="predicted"/>
<feature type="transmembrane region" description="Helical" evidence="1">
    <location>
        <begin position="73"/>
        <end position="90"/>
    </location>
</feature>
<protein>
    <submittedName>
        <fullName evidence="2">Conjugal transfer protein TrbC</fullName>
    </submittedName>
</protein>
<name>A0A1V9HC94_9XANT</name>
<dbReference type="Pfam" id="PF04956">
    <property type="entry name" value="TrbC"/>
    <property type="match status" value="1"/>
</dbReference>